<organism evidence="2 3">
    <name type="scientific">Sphaerisporangium album</name>
    <dbReference type="NCBI Taxonomy" id="509200"/>
    <lineage>
        <taxon>Bacteria</taxon>
        <taxon>Bacillati</taxon>
        <taxon>Actinomycetota</taxon>
        <taxon>Actinomycetes</taxon>
        <taxon>Streptosporangiales</taxon>
        <taxon>Streptosporangiaceae</taxon>
        <taxon>Sphaerisporangium</taxon>
    </lineage>
</organism>
<evidence type="ECO:0000313" key="3">
    <source>
        <dbReference type="Proteomes" id="UP000253094"/>
    </source>
</evidence>
<sequence>MAIELAIALGVIVARTAVAELIRGVHMSNDDWAGVAGQVVDALVTTATGQQSGFQQMGQRLDQFGHQIDQLGRRIDALPAREFDNHMAAGRRYVRDFPDLWRTPQDRRELIRDARHEFVRAFGVAERMKDAHRQAVADVAIAGCWLWVPSLNDVTKTVGAARRILEKEILFGTAPLAASYKDVLSLCKALGERPASTGVPIIPRSGQAPTPGARLAVPAVQGHWIGCVDVEVNVEAVTSPSPPAATPPARRPGEEFGLPATMFPRTRRPALPPERLLPRTPGRRPLWGTASGGTVKFHVRNNSAGWISVSLTQAAVIVELPVNNTLPGENRVGPGKTGTFALTRPSLATPGQAIPAKPRVGFVLPRPPRQAAPGTPALGRQTPNPALPAIRRTPARKPQAPIIPFPPVNPFGNR</sequence>
<name>A0A367FTG5_9ACTN</name>
<dbReference type="RefSeq" id="WP_114026664.1">
    <property type="nucleotide sequence ID" value="NZ_QOIL01000001.1"/>
</dbReference>
<proteinExistence type="predicted"/>
<accession>A0A367FTG5</accession>
<feature type="compositionally biased region" description="Pro residues" evidence="1">
    <location>
        <begin position="401"/>
        <end position="414"/>
    </location>
</feature>
<keyword evidence="3" id="KW-1185">Reference proteome</keyword>
<dbReference type="EMBL" id="QOIL01000001">
    <property type="protein sequence ID" value="RCG33000.1"/>
    <property type="molecule type" value="Genomic_DNA"/>
</dbReference>
<dbReference type="Proteomes" id="UP000253094">
    <property type="component" value="Unassembled WGS sequence"/>
</dbReference>
<evidence type="ECO:0000313" key="2">
    <source>
        <dbReference type="EMBL" id="RCG33000.1"/>
    </source>
</evidence>
<reference evidence="2 3" key="1">
    <citation type="submission" date="2018-06" db="EMBL/GenBank/DDBJ databases">
        <title>Sphaerisporangium craniellae sp. nov., isolated from a marine sponge in the South China Sea.</title>
        <authorList>
            <person name="Li L."/>
        </authorList>
    </citation>
    <scope>NUCLEOTIDE SEQUENCE [LARGE SCALE GENOMIC DNA]</scope>
    <source>
        <strain evidence="2 3">CCTCC AA 208026</strain>
    </source>
</reference>
<dbReference type="AlphaFoldDB" id="A0A367FTG5"/>
<comment type="caution">
    <text evidence="2">The sequence shown here is derived from an EMBL/GenBank/DDBJ whole genome shotgun (WGS) entry which is preliminary data.</text>
</comment>
<feature type="compositionally biased region" description="Pro residues" evidence="1">
    <location>
        <begin position="240"/>
        <end position="250"/>
    </location>
</feature>
<feature type="region of interest" description="Disordered" evidence="1">
    <location>
        <begin position="239"/>
        <end position="289"/>
    </location>
</feature>
<gene>
    <name evidence="2" type="ORF">DQ384_00660</name>
</gene>
<evidence type="ECO:0000256" key="1">
    <source>
        <dbReference type="SAM" id="MobiDB-lite"/>
    </source>
</evidence>
<dbReference type="OrthoDB" id="3532365at2"/>
<protein>
    <submittedName>
        <fullName evidence="2">Uncharacterized protein</fullName>
    </submittedName>
</protein>
<feature type="region of interest" description="Disordered" evidence="1">
    <location>
        <begin position="367"/>
        <end position="414"/>
    </location>
</feature>